<dbReference type="InterPro" id="IPR011834">
    <property type="entry name" value="Agluc_phsphrylas"/>
</dbReference>
<keyword evidence="7" id="KW-1185">Reference proteome</keyword>
<feature type="modified residue" description="N6-(pyridoxal phosphate)lysine" evidence="4">
    <location>
        <position position="596"/>
    </location>
</feature>
<comment type="catalytic activity">
    <reaction evidence="1">
        <text>[(1-&gt;4)-alpha-D-glucosyl](n) + phosphate = [(1-&gt;4)-alpha-D-glucosyl](n-1) + alpha-D-glucose 1-phosphate</text>
        <dbReference type="Rhea" id="RHEA:41732"/>
        <dbReference type="Rhea" id="RHEA-COMP:9584"/>
        <dbReference type="Rhea" id="RHEA-COMP:9586"/>
        <dbReference type="ChEBI" id="CHEBI:15444"/>
        <dbReference type="ChEBI" id="CHEBI:43474"/>
        <dbReference type="ChEBI" id="CHEBI:58601"/>
        <dbReference type="EC" id="2.4.1.1"/>
    </reaction>
</comment>
<proteinExistence type="inferred from homology"/>
<dbReference type="Pfam" id="PF11897">
    <property type="entry name" value="DUF3417"/>
    <property type="match status" value="1"/>
</dbReference>
<evidence type="ECO:0000256" key="3">
    <source>
        <dbReference type="ARBA" id="ARBA00022533"/>
    </source>
</evidence>
<dbReference type="InterPro" id="IPR000811">
    <property type="entry name" value="Glyco_trans_35"/>
</dbReference>
<dbReference type="SUPFAM" id="SSF53756">
    <property type="entry name" value="UDP-Glycosyltransferase/glycogen phosphorylase"/>
    <property type="match status" value="1"/>
</dbReference>
<dbReference type="AlphaFoldDB" id="A0AA96RGJ1"/>
<dbReference type="Gene3D" id="3.40.50.2000">
    <property type="entry name" value="Glycogen Phosphorylase B"/>
    <property type="match status" value="3"/>
</dbReference>
<dbReference type="NCBIfam" id="TIGR02094">
    <property type="entry name" value="more_P_ylases"/>
    <property type="match status" value="1"/>
</dbReference>
<dbReference type="PIRSF" id="PIRSF000460">
    <property type="entry name" value="Pprylas_GlgP"/>
    <property type="match status" value="1"/>
</dbReference>
<dbReference type="RefSeq" id="WP_315606359.1">
    <property type="nucleotide sequence ID" value="NZ_CP130318.1"/>
</dbReference>
<keyword evidence="3" id="KW-0021">Allosteric enzyme</keyword>
<evidence type="ECO:0000256" key="4">
    <source>
        <dbReference type="PIRSR" id="PIRSR000460-1"/>
    </source>
</evidence>
<sequence length="837" mass="94890">MERNQPVLPDSLKQLLPLSYNLWFSWNADAVKLYEQIDPERWERVNHNPVRMVQETSAEAWDRLASDSSYLELYSKVAAQWEQYESRKAWYGEKHPEAGGTIAYFSAEFGFHESLPIYSGGLGILAGDHCKSASDLGLPFVGVGLLYRKGYFQQRLDSSGSQQALRVDYDFNQLPVRPVQIGGSDVIVEAGVGDSQVKLKVWVVQVGRVPLYLLDADLESNSPQDRELTSQLYGGNQDMRIAQEIVLGVGGVKALRALGLQPNVYHINEGHAAFLSVERMREYVHAGVPYDTALELIRASTVFTTHTPVPAGHDAFPVGMVEHYLHPLLSQLVYEKDRILELGYDGEKDLFNMTFLAMNTASLRNGVSKLHGHVSRVMFRSFHGNIPVDDVPIGHVTNGVHMLTWLAPELQQLFDRFLPGGWVERQAESAVWEALRLLPDESLLKVHSSLKAKLIDLARRSLQEQRRRNGESEERIREAGTYLNPDALTIGFARRFATYKRANLLFKDLERLNRIVNHPERPVQFIFAGKAHPADHPGQDLIREIYRVSQMDAFKGRIVILENYDMSLARYLVQGVDIWLNNPLRPLEASGTSGEKAAMNGAVNFSVLDGWWEEGYNGTNGWAIEADPHADWHTQEQQNAESLYTNLEREIAPLYYERQEGSPQWAERMKNSIGTLAPVYNTHRMVQDYTEHFYSRTIERFRLMSMDGGEQAARLAGYKKFIREHWGALAVKAVTDDPAVPAPPGNKEVKADLYLGSIRPDYVGVEIVYYAENPRGIWDPVPVPLKPEADLGDGVFRFRGQIPSHLVHIQHYSVRIRPYHPLFAHRFEVPLLFSTVK</sequence>
<dbReference type="InterPro" id="IPR024517">
    <property type="entry name" value="Glycogen_phosphorylase_DUF3417"/>
</dbReference>
<dbReference type="GO" id="GO:0030170">
    <property type="term" value="F:pyridoxal phosphate binding"/>
    <property type="evidence" value="ECO:0007669"/>
    <property type="project" value="InterPro"/>
</dbReference>
<dbReference type="PANTHER" id="PTHR42655">
    <property type="entry name" value="GLYCOGEN PHOSPHORYLASE"/>
    <property type="match status" value="1"/>
</dbReference>
<evidence type="ECO:0000313" key="7">
    <source>
        <dbReference type="Proteomes" id="UP001305702"/>
    </source>
</evidence>
<keyword evidence="4" id="KW-0663">Pyridoxal phosphate</keyword>
<dbReference type="Pfam" id="PF00343">
    <property type="entry name" value="Phosphorylase"/>
    <property type="match status" value="1"/>
</dbReference>
<protein>
    <submittedName>
        <fullName evidence="6">Alpha-glucan family phosphorylase</fullName>
    </submittedName>
</protein>
<dbReference type="GO" id="GO:0008184">
    <property type="term" value="F:glycogen phosphorylase activity"/>
    <property type="evidence" value="ECO:0007669"/>
    <property type="project" value="InterPro"/>
</dbReference>
<dbReference type="KEGG" id="paun:MJA45_06005"/>
<evidence type="ECO:0000259" key="5">
    <source>
        <dbReference type="Pfam" id="PF11897"/>
    </source>
</evidence>
<organism evidence="6 7">
    <name type="scientific">Paenibacillus aurantius</name>
    <dbReference type="NCBI Taxonomy" id="2918900"/>
    <lineage>
        <taxon>Bacteria</taxon>
        <taxon>Bacillati</taxon>
        <taxon>Bacillota</taxon>
        <taxon>Bacilli</taxon>
        <taxon>Bacillales</taxon>
        <taxon>Paenibacillaceae</taxon>
        <taxon>Paenibacillus</taxon>
    </lineage>
</organism>
<dbReference type="Proteomes" id="UP001305702">
    <property type="component" value="Chromosome"/>
</dbReference>
<gene>
    <name evidence="6" type="primary">glgP</name>
    <name evidence="6" type="ORF">MJA45_06005</name>
</gene>
<dbReference type="EMBL" id="CP130318">
    <property type="protein sequence ID" value="WNQ12581.1"/>
    <property type="molecule type" value="Genomic_DNA"/>
</dbReference>
<dbReference type="GO" id="GO:0005975">
    <property type="term" value="P:carbohydrate metabolic process"/>
    <property type="evidence" value="ECO:0007669"/>
    <property type="project" value="InterPro"/>
</dbReference>
<evidence type="ECO:0000256" key="2">
    <source>
        <dbReference type="ARBA" id="ARBA00006047"/>
    </source>
</evidence>
<feature type="domain" description="DUF3417" evidence="5">
    <location>
        <begin position="8"/>
        <end position="115"/>
    </location>
</feature>
<reference evidence="6 7" key="1">
    <citation type="submission" date="2022-02" db="EMBL/GenBank/DDBJ databases">
        <title>Paenibacillus sp. MBLB1776 Whole Genome Shotgun Sequencing.</title>
        <authorList>
            <person name="Hwang C.Y."/>
            <person name="Cho E.-S."/>
            <person name="Seo M.-J."/>
        </authorList>
    </citation>
    <scope>NUCLEOTIDE SEQUENCE [LARGE SCALE GENOMIC DNA]</scope>
    <source>
        <strain evidence="6 7">MBLB1776</strain>
    </source>
</reference>
<accession>A0AA96RGJ1</accession>
<dbReference type="PANTHER" id="PTHR42655:SF1">
    <property type="entry name" value="GLYCOGEN PHOSPHORYLASE"/>
    <property type="match status" value="1"/>
</dbReference>
<evidence type="ECO:0000256" key="1">
    <source>
        <dbReference type="ARBA" id="ARBA00001275"/>
    </source>
</evidence>
<comment type="similarity">
    <text evidence="2">Belongs to the glycogen phosphorylase family.</text>
</comment>
<evidence type="ECO:0000313" key="6">
    <source>
        <dbReference type="EMBL" id="WNQ12581.1"/>
    </source>
</evidence>
<name>A0AA96RGJ1_9BACL</name>
<dbReference type="InterPro" id="IPR052182">
    <property type="entry name" value="Glycogen/Maltodextrin_Phosph"/>
</dbReference>